<reference evidence="1" key="1">
    <citation type="submission" date="2013-12" db="EMBL/GenBank/DDBJ databases">
        <title>The Genome Sequence of Aphanomyces astaci APO3.</title>
        <authorList>
            <consortium name="The Broad Institute Genomics Platform"/>
            <person name="Russ C."/>
            <person name="Tyler B."/>
            <person name="van West P."/>
            <person name="Dieguez-Uribeondo J."/>
            <person name="Young S.K."/>
            <person name="Zeng Q."/>
            <person name="Gargeya S."/>
            <person name="Fitzgerald M."/>
            <person name="Abouelleil A."/>
            <person name="Alvarado L."/>
            <person name="Chapman S.B."/>
            <person name="Gainer-Dewar J."/>
            <person name="Goldberg J."/>
            <person name="Griggs A."/>
            <person name="Gujja S."/>
            <person name="Hansen M."/>
            <person name="Howarth C."/>
            <person name="Imamovic A."/>
            <person name="Ireland A."/>
            <person name="Larimer J."/>
            <person name="McCowan C."/>
            <person name="Murphy C."/>
            <person name="Pearson M."/>
            <person name="Poon T.W."/>
            <person name="Priest M."/>
            <person name="Roberts A."/>
            <person name="Saif S."/>
            <person name="Shea T."/>
            <person name="Sykes S."/>
            <person name="Wortman J."/>
            <person name="Nusbaum C."/>
            <person name="Birren B."/>
        </authorList>
    </citation>
    <scope>NUCLEOTIDE SEQUENCE [LARGE SCALE GENOMIC DNA]</scope>
    <source>
        <strain evidence="1">APO3</strain>
    </source>
</reference>
<dbReference type="EMBL" id="KI913127">
    <property type="protein sequence ID" value="ETV79610.1"/>
    <property type="molecule type" value="Genomic_DNA"/>
</dbReference>
<sequence>MKAILHGARDLVELGDTASLHTKSLVNEWRLGGFEHGSPQGANELAGRLIAKVMLVSTTKSSTYVAIIAKEGHDLIYPINGRTGEVRASLGTADSAGILAKDR</sequence>
<gene>
    <name evidence="1" type="ORF">H257_06868</name>
</gene>
<protein>
    <submittedName>
        <fullName evidence="1">Uncharacterized protein</fullName>
    </submittedName>
</protein>
<dbReference type="RefSeq" id="XP_009830546.1">
    <property type="nucleotide sequence ID" value="XM_009832244.1"/>
</dbReference>
<evidence type="ECO:0000313" key="1">
    <source>
        <dbReference type="EMBL" id="ETV79610.1"/>
    </source>
</evidence>
<dbReference type="VEuPathDB" id="FungiDB:H257_06868"/>
<dbReference type="AlphaFoldDB" id="W4GIU3"/>
<name>W4GIU3_APHAT</name>
<organism evidence="1">
    <name type="scientific">Aphanomyces astaci</name>
    <name type="common">Crayfish plague agent</name>
    <dbReference type="NCBI Taxonomy" id="112090"/>
    <lineage>
        <taxon>Eukaryota</taxon>
        <taxon>Sar</taxon>
        <taxon>Stramenopiles</taxon>
        <taxon>Oomycota</taxon>
        <taxon>Saprolegniomycetes</taxon>
        <taxon>Saprolegniales</taxon>
        <taxon>Verrucalvaceae</taxon>
        <taxon>Aphanomyces</taxon>
    </lineage>
</organism>
<dbReference type="GeneID" id="20808864"/>
<proteinExistence type="predicted"/>
<accession>W4GIU3</accession>